<name>A0A9X4E4X5_9NEIS</name>
<comment type="caution">
    <text evidence="2">The sequence shown here is derived from an EMBL/GenBank/DDBJ whole genome shotgun (WGS) entry which is preliminary data.</text>
</comment>
<proteinExistence type="predicted"/>
<dbReference type="InterPro" id="IPR026835">
    <property type="entry name" value="YqcG_C"/>
</dbReference>
<dbReference type="AlphaFoldDB" id="A0A9X4E4X5"/>
<feature type="domain" description="Toxin YqcG C-terminal" evidence="1">
    <location>
        <begin position="5"/>
        <end position="56"/>
    </location>
</feature>
<sequence>MSHRHTYSWENRRLLKAAEELGMTQKQLNDYVNDPARTRQLFRLENARDNVSHRNELPGNDRLHIIKNDMRNFLNGK</sequence>
<protein>
    <submittedName>
        <fullName evidence="2">HNH/ENDO VII family nuclease</fullName>
    </submittedName>
</protein>
<evidence type="ECO:0000313" key="2">
    <source>
        <dbReference type="EMBL" id="MDD9328774.1"/>
    </source>
</evidence>
<reference evidence="2" key="1">
    <citation type="submission" date="2022-10" db="EMBL/GenBank/DDBJ databases">
        <authorList>
            <person name="Boutroux M."/>
        </authorList>
    </citation>
    <scope>NUCLEOTIDE SEQUENCE</scope>
    <source>
        <strain evidence="2">51.81</strain>
    </source>
</reference>
<dbReference type="EMBL" id="JAPQFL010000011">
    <property type="protein sequence ID" value="MDD9328774.1"/>
    <property type="molecule type" value="Genomic_DNA"/>
</dbReference>
<evidence type="ECO:0000259" key="1">
    <source>
        <dbReference type="Pfam" id="PF14410"/>
    </source>
</evidence>
<dbReference type="Pfam" id="PF14410">
    <property type="entry name" value="GH-E"/>
    <property type="match status" value="1"/>
</dbReference>
<gene>
    <name evidence="2" type="ORF">ORY91_000040</name>
</gene>
<accession>A0A9X4E4X5</accession>
<organism evidence="2">
    <name type="scientific">Neisseria leonii</name>
    <dbReference type="NCBI Taxonomy" id="2995413"/>
    <lineage>
        <taxon>Bacteria</taxon>
        <taxon>Pseudomonadati</taxon>
        <taxon>Pseudomonadota</taxon>
        <taxon>Betaproteobacteria</taxon>
        <taxon>Neisseriales</taxon>
        <taxon>Neisseriaceae</taxon>
        <taxon>Neisseria</taxon>
    </lineage>
</organism>